<evidence type="ECO:0000313" key="3">
    <source>
        <dbReference type="EMBL" id="OAT58960.1"/>
    </source>
</evidence>
<dbReference type="InterPro" id="IPR029063">
    <property type="entry name" value="SAM-dependent_MTases_sf"/>
</dbReference>
<dbReference type="InterPro" id="IPR013216">
    <property type="entry name" value="Methyltransf_11"/>
</dbReference>
<dbReference type="CDD" id="cd02440">
    <property type="entry name" value="AdoMet_MTases"/>
    <property type="match status" value="1"/>
</dbReference>
<dbReference type="SUPFAM" id="SSF53335">
    <property type="entry name" value="S-adenosyl-L-methionine-dependent methyltransferases"/>
    <property type="match status" value="1"/>
</dbReference>
<proteinExistence type="predicted"/>
<name>A0AA91IPR1_9GAMM</name>
<dbReference type="EMBL" id="LXEX01000031">
    <property type="protein sequence ID" value="OAT58960.1"/>
    <property type="molecule type" value="Genomic_DNA"/>
</dbReference>
<keyword evidence="4" id="KW-1185">Reference proteome</keyword>
<comment type="caution">
    <text evidence="3">The sequence shown here is derived from an EMBL/GenBank/DDBJ whole genome shotgun (WGS) entry which is preliminary data.</text>
</comment>
<dbReference type="PANTHER" id="PTHR44068">
    <property type="entry name" value="ZGC:194242"/>
    <property type="match status" value="1"/>
</dbReference>
<organism evidence="3 4">
    <name type="scientific">Obesumbacterium proteus ATCC 12841</name>
    <dbReference type="NCBI Taxonomy" id="1354268"/>
    <lineage>
        <taxon>Bacteria</taxon>
        <taxon>Pseudomonadati</taxon>
        <taxon>Pseudomonadota</taxon>
        <taxon>Gammaproteobacteria</taxon>
        <taxon>Enterobacterales</taxon>
        <taxon>Hafniaceae</taxon>
        <taxon>Obesumbacterium</taxon>
    </lineage>
</organism>
<dbReference type="Pfam" id="PF08241">
    <property type="entry name" value="Methyltransf_11"/>
    <property type="match status" value="1"/>
</dbReference>
<evidence type="ECO:0000256" key="1">
    <source>
        <dbReference type="ARBA" id="ARBA00022679"/>
    </source>
</evidence>
<dbReference type="GO" id="GO:0032259">
    <property type="term" value="P:methylation"/>
    <property type="evidence" value="ECO:0007669"/>
    <property type="project" value="UniProtKB-KW"/>
</dbReference>
<keyword evidence="1 3" id="KW-0808">Transferase</keyword>
<evidence type="ECO:0000313" key="4">
    <source>
        <dbReference type="Proteomes" id="UP000078431"/>
    </source>
</evidence>
<dbReference type="InterPro" id="IPR050447">
    <property type="entry name" value="Erg6_SMT_methyltransf"/>
</dbReference>
<dbReference type="GO" id="GO:0008757">
    <property type="term" value="F:S-adenosylmethionine-dependent methyltransferase activity"/>
    <property type="evidence" value="ECO:0007669"/>
    <property type="project" value="InterPro"/>
</dbReference>
<protein>
    <submittedName>
        <fullName evidence="3">Type 11 methyltransferase</fullName>
        <ecNumber evidence="3">2.1.1.-</ecNumber>
    </submittedName>
</protein>
<dbReference type="Gene3D" id="3.40.50.150">
    <property type="entry name" value="Vaccinia Virus protein VP39"/>
    <property type="match status" value="1"/>
</dbReference>
<reference evidence="3 4" key="1">
    <citation type="submission" date="2016-04" db="EMBL/GenBank/DDBJ databases">
        <title>ATOL: Assembling a taxonomically balanced genome-scale reconstruction of the evolutionary history of the Enterobacteriaceae.</title>
        <authorList>
            <person name="Plunkett G.III."/>
            <person name="Neeno-Eckwall E.C."/>
            <person name="Glasner J.D."/>
            <person name="Perna N.T."/>
        </authorList>
    </citation>
    <scope>NUCLEOTIDE SEQUENCE [LARGE SCALE GENOMIC DNA]</scope>
    <source>
        <strain evidence="3 4">ATCC 12841</strain>
    </source>
</reference>
<sequence>MNIYEKQYRELIANGATAWAGDGYVRAKEQQERVFSWLSIHEYLPPSGAKVLELGCGNGAMAAQYLAEHGYEVWGVDLAETAIKWAEERFQQANLTAHFIVGDVCNLPQFSDLEFDLIVDGSCLHCLIGEARQRCLAEVKRVLKPKGHFVISSMCGSPHNPEDIDCYDIEKHQLLKNGQPWRTLRPLQALLDEVREAQFTVRATKINNNPWWDHATLVCSAL</sequence>
<dbReference type="PANTHER" id="PTHR44068:SF11">
    <property type="entry name" value="GERANYL DIPHOSPHATE 2-C-METHYLTRANSFERASE"/>
    <property type="match status" value="1"/>
</dbReference>
<gene>
    <name evidence="3" type="ORF">M993_02263</name>
</gene>
<feature type="domain" description="Methyltransferase type 11" evidence="2">
    <location>
        <begin position="52"/>
        <end position="151"/>
    </location>
</feature>
<dbReference type="RefSeq" id="WP_061552887.1">
    <property type="nucleotide sequence ID" value="NZ_LXEX01000031.1"/>
</dbReference>
<dbReference type="AlphaFoldDB" id="A0AA91IPR1"/>
<evidence type="ECO:0000259" key="2">
    <source>
        <dbReference type="Pfam" id="PF08241"/>
    </source>
</evidence>
<dbReference type="EC" id="2.1.1.-" evidence="3"/>
<accession>A0AA91IPR1</accession>
<dbReference type="Proteomes" id="UP000078431">
    <property type="component" value="Unassembled WGS sequence"/>
</dbReference>
<keyword evidence="3" id="KW-0489">Methyltransferase</keyword>